<proteinExistence type="predicted"/>
<dbReference type="PROSITE" id="PS51318">
    <property type="entry name" value="TAT"/>
    <property type="match status" value="1"/>
</dbReference>
<dbReference type="RefSeq" id="WP_242876924.1">
    <property type="nucleotide sequence ID" value="NZ_FMUS01000006.1"/>
</dbReference>
<sequence length="80" mass="8344">MSIEKKSKELSRKDFLKGVGASVAGVTLLGGVSGIMTACSTQTTSSAAAVGKPEWPFPYKKLDGNKAADRAYEAYKTKGG</sequence>
<protein>
    <submittedName>
        <fullName evidence="1">Uncharacterized protein</fullName>
    </submittedName>
</protein>
<organism evidence="1 2">
    <name type="scientific">Alkaliphilus peptidifermentans DSM 18978</name>
    <dbReference type="NCBI Taxonomy" id="1120976"/>
    <lineage>
        <taxon>Bacteria</taxon>
        <taxon>Bacillati</taxon>
        <taxon>Bacillota</taxon>
        <taxon>Clostridia</taxon>
        <taxon>Peptostreptococcales</taxon>
        <taxon>Natronincolaceae</taxon>
        <taxon>Alkaliphilus</taxon>
    </lineage>
</organism>
<dbReference type="EMBL" id="FMUS01000006">
    <property type="protein sequence ID" value="SCY31725.1"/>
    <property type="molecule type" value="Genomic_DNA"/>
</dbReference>
<gene>
    <name evidence="1" type="ORF">SAMN03080606_01260</name>
</gene>
<reference evidence="1 2" key="1">
    <citation type="submission" date="2016-10" db="EMBL/GenBank/DDBJ databases">
        <authorList>
            <person name="de Groot N.N."/>
        </authorList>
    </citation>
    <scope>NUCLEOTIDE SEQUENCE [LARGE SCALE GENOMIC DNA]</scope>
    <source>
        <strain evidence="1 2">DSM 18978</strain>
    </source>
</reference>
<dbReference type="STRING" id="1120976.SAMN03080606_01260"/>
<dbReference type="InterPro" id="IPR006311">
    <property type="entry name" value="TAT_signal"/>
</dbReference>
<keyword evidence="2" id="KW-1185">Reference proteome</keyword>
<name>A0A1G5EXJ2_9FIRM</name>
<accession>A0A1G5EXJ2</accession>
<dbReference type="AlphaFoldDB" id="A0A1G5EXJ2"/>
<evidence type="ECO:0000313" key="2">
    <source>
        <dbReference type="Proteomes" id="UP000198636"/>
    </source>
</evidence>
<dbReference type="Proteomes" id="UP000198636">
    <property type="component" value="Unassembled WGS sequence"/>
</dbReference>
<evidence type="ECO:0000313" key="1">
    <source>
        <dbReference type="EMBL" id="SCY31725.1"/>
    </source>
</evidence>